<dbReference type="GeneID" id="37018903"/>
<dbReference type="GO" id="GO:0016651">
    <property type="term" value="F:oxidoreductase activity, acting on NAD(P)H"/>
    <property type="evidence" value="ECO:0007669"/>
    <property type="project" value="InterPro"/>
</dbReference>
<proteinExistence type="predicted"/>
<dbReference type="InParanoid" id="A0A316VL65"/>
<reference evidence="2 3" key="1">
    <citation type="journal article" date="2018" name="Mol. Biol. Evol.">
        <title>Broad Genomic Sampling Reveals a Smut Pathogenic Ancestry of the Fungal Clade Ustilaginomycotina.</title>
        <authorList>
            <person name="Kijpornyongpan T."/>
            <person name="Mondo S.J."/>
            <person name="Barry K."/>
            <person name="Sandor L."/>
            <person name="Lee J."/>
            <person name="Lipzen A."/>
            <person name="Pangilinan J."/>
            <person name="LaButti K."/>
            <person name="Hainaut M."/>
            <person name="Henrissat B."/>
            <person name="Grigoriev I.V."/>
            <person name="Spatafora J.W."/>
            <person name="Aime M.C."/>
        </authorList>
    </citation>
    <scope>NUCLEOTIDE SEQUENCE [LARGE SCALE GENOMIC DNA]</scope>
    <source>
        <strain evidence="2 3">MCA 3882</strain>
    </source>
</reference>
<dbReference type="CDD" id="cd08249">
    <property type="entry name" value="enoyl_reductase_like"/>
    <property type="match status" value="1"/>
</dbReference>
<dbReference type="InterPro" id="IPR047122">
    <property type="entry name" value="Trans-enoyl_RdTase-like"/>
</dbReference>
<dbReference type="InterPro" id="IPR020843">
    <property type="entry name" value="ER"/>
</dbReference>
<dbReference type="PANTHER" id="PTHR45348:SF2">
    <property type="entry name" value="ZINC-TYPE ALCOHOL DEHYDROGENASE-LIKE PROTEIN C2E1P3.01"/>
    <property type="match status" value="1"/>
</dbReference>
<dbReference type="SMART" id="SM00829">
    <property type="entry name" value="PKS_ER"/>
    <property type="match status" value="1"/>
</dbReference>
<dbReference type="EMBL" id="KZ819602">
    <property type="protein sequence ID" value="PWN37103.1"/>
    <property type="molecule type" value="Genomic_DNA"/>
</dbReference>
<evidence type="ECO:0000259" key="1">
    <source>
        <dbReference type="SMART" id="SM00829"/>
    </source>
</evidence>
<dbReference type="SUPFAM" id="SSF51735">
    <property type="entry name" value="NAD(P)-binding Rossmann-fold domains"/>
    <property type="match status" value="1"/>
</dbReference>
<dbReference type="Gene3D" id="3.90.180.10">
    <property type="entry name" value="Medium-chain alcohol dehydrogenases, catalytic domain"/>
    <property type="match status" value="1"/>
</dbReference>
<dbReference type="PANTHER" id="PTHR45348">
    <property type="entry name" value="HYPOTHETICAL OXIDOREDUCTASE (EUROFUNG)"/>
    <property type="match status" value="1"/>
</dbReference>
<dbReference type="Pfam" id="PF00107">
    <property type="entry name" value="ADH_zinc_N"/>
    <property type="match status" value="1"/>
</dbReference>
<evidence type="ECO:0000313" key="2">
    <source>
        <dbReference type="EMBL" id="PWN37103.1"/>
    </source>
</evidence>
<dbReference type="AlphaFoldDB" id="A0A316VL65"/>
<name>A0A316VL65_9BASI</name>
<dbReference type="InterPro" id="IPR013154">
    <property type="entry name" value="ADH-like_N"/>
</dbReference>
<dbReference type="SUPFAM" id="SSF50129">
    <property type="entry name" value="GroES-like"/>
    <property type="match status" value="1"/>
</dbReference>
<keyword evidence="3" id="KW-1185">Reference proteome</keyword>
<dbReference type="RefSeq" id="XP_025357405.1">
    <property type="nucleotide sequence ID" value="XM_025497122.1"/>
</dbReference>
<accession>A0A316VL65</accession>
<dbReference type="InterPro" id="IPR013149">
    <property type="entry name" value="ADH-like_C"/>
</dbReference>
<evidence type="ECO:0000313" key="3">
    <source>
        <dbReference type="Proteomes" id="UP000245771"/>
    </source>
</evidence>
<dbReference type="FunCoup" id="A0A316VL65">
    <property type="interactions" value="10"/>
</dbReference>
<protein>
    <submittedName>
        <fullName evidence="2">GroES-like protein</fullName>
    </submittedName>
</protein>
<dbReference type="OrthoDB" id="10257049at2759"/>
<dbReference type="InterPro" id="IPR036291">
    <property type="entry name" value="NAD(P)-bd_dom_sf"/>
</dbReference>
<sequence>MSAPTQMKALFSAEGKTAKVQDTSVPKPTEEEILIKNEAVTLNPTDWKHMRLMAEPGLILGCDFAGTVVETSKTHNTVNKGDKVAGFVHGGKYADRGSFAEYLKTDARLVVTVPQDVEVERAASVGVGGYTAAQALFQRLGLNLPSQTATELPQISPESPQVLIWSGSTSVGQWAIQLGRAAGYHVITTASPKNHAILKKMGAAEVYDYRDESVPEKISKGHPRLNAALDCISENGTQSLAARSLGSKGGKVVVLLKPEKEAMELRKEVEIIHTLAYTCLGKPFSYGRAEFKEEQVHADRDFIIKFANGNQGIFYHLLKNKLITGNRIKVFGQGKLDGILEGLDQLEKGQVSGEKLAFTL</sequence>
<dbReference type="Proteomes" id="UP000245771">
    <property type="component" value="Unassembled WGS sequence"/>
</dbReference>
<feature type="domain" description="Enoyl reductase (ER)" evidence="1">
    <location>
        <begin position="15"/>
        <end position="254"/>
    </location>
</feature>
<organism evidence="2 3">
    <name type="scientific">Meira miltonrushii</name>
    <dbReference type="NCBI Taxonomy" id="1280837"/>
    <lineage>
        <taxon>Eukaryota</taxon>
        <taxon>Fungi</taxon>
        <taxon>Dikarya</taxon>
        <taxon>Basidiomycota</taxon>
        <taxon>Ustilaginomycotina</taxon>
        <taxon>Exobasidiomycetes</taxon>
        <taxon>Exobasidiales</taxon>
        <taxon>Brachybasidiaceae</taxon>
        <taxon>Meira</taxon>
    </lineage>
</organism>
<dbReference type="Pfam" id="PF08240">
    <property type="entry name" value="ADH_N"/>
    <property type="match status" value="1"/>
</dbReference>
<dbReference type="STRING" id="1280837.A0A316VL65"/>
<dbReference type="Gene3D" id="3.40.50.720">
    <property type="entry name" value="NAD(P)-binding Rossmann-like Domain"/>
    <property type="match status" value="1"/>
</dbReference>
<dbReference type="InterPro" id="IPR011032">
    <property type="entry name" value="GroES-like_sf"/>
</dbReference>
<gene>
    <name evidence="2" type="ORF">FA14DRAFT_141132</name>
</gene>